<sequence>MSALLDAVATAPRIGVEELLHGHTALVVVAPHPDDETLGCGALMHDAARLGVPVHVVCLTDGSASHPNSLRWPPPRLAARREAELRAAVTRLAPTAQVTCLRYPDCGLPSDAEAGPCTAALIRLIPPGALVTVTWEGDPHEDHVSAARLVGQAAAQVPCALRAYPIWGRFRPCATPRGPVRVEASAEAQAAKREALACHATQMTALIDDDPKGFVMKAEHQRHFLDHPEILLAA</sequence>
<proteinExistence type="predicted"/>
<accession>A0A1I5SBF8</accession>
<gene>
    <name evidence="1" type="ORF">SAMN04488047_110141</name>
</gene>
<evidence type="ECO:0000313" key="2">
    <source>
        <dbReference type="Proteomes" id="UP000199356"/>
    </source>
</evidence>
<evidence type="ECO:0000313" key="1">
    <source>
        <dbReference type="EMBL" id="SFP68032.1"/>
    </source>
</evidence>
<dbReference type="EMBL" id="FOXA01000010">
    <property type="protein sequence ID" value="SFP68032.1"/>
    <property type="molecule type" value="Genomic_DNA"/>
</dbReference>
<name>A0A1I5SBF8_9RHOB</name>
<dbReference type="InterPro" id="IPR024078">
    <property type="entry name" value="LmbE-like_dom_sf"/>
</dbReference>
<organism evidence="1 2">
    <name type="scientific">Tranquillimonas alkanivorans</name>
    <dbReference type="NCBI Taxonomy" id="441119"/>
    <lineage>
        <taxon>Bacteria</taxon>
        <taxon>Pseudomonadati</taxon>
        <taxon>Pseudomonadota</taxon>
        <taxon>Alphaproteobacteria</taxon>
        <taxon>Rhodobacterales</taxon>
        <taxon>Roseobacteraceae</taxon>
        <taxon>Tranquillimonas</taxon>
    </lineage>
</organism>
<dbReference type="RefSeq" id="WP_177215158.1">
    <property type="nucleotide sequence ID" value="NZ_FOXA01000010.1"/>
</dbReference>
<dbReference type="GO" id="GO:0016811">
    <property type="term" value="F:hydrolase activity, acting on carbon-nitrogen (but not peptide) bonds, in linear amides"/>
    <property type="evidence" value="ECO:0007669"/>
    <property type="project" value="TreeGrafter"/>
</dbReference>
<keyword evidence="2" id="KW-1185">Reference proteome</keyword>
<dbReference type="InterPro" id="IPR003737">
    <property type="entry name" value="GlcNAc_PI_deacetylase-related"/>
</dbReference>
<dbReference type="PANTHER" id="PTHR12993:SF29">
    <property type="entry name" value="BLR3841 PROTEIN"/>
    <property type="match status" value="1"/>
</dbReference>
<dbReference type="Proteomes" id="UP000199356">
    <property type="component" value="Unassembled WGS sequence"/>
</dbReference>
<dbReference type="PANTHER" id="PTHR12993">
    <property type="entry name" value="N-ACETYLGLUCOSAMINYL-PHOSPHATIDYLINOSITOL DE-N-ACETYLASE-RELATED"/>
    <property type="match status" value="1"/>
</dbReference>
<protein>
    <submittedName>
        <fullName evidence="1">N-acetylglucosaminyl deacetylase, LmbE family</fullName>
    </submittedName>
</protein>
<dbReference type="STRING" id="441119.SAMN04488047_110141"/>
<dbReference type="Pfam" id="PF02585">
    <property type="entry name" value="PIG-L"/>
    <property type="match status" value="1"/>
</dbReference>
<dbReference type="SUPFAM" id="SSF102588">
    <property type="entry name" value="LmbE-like"/>
    <property type="match status" value="1"/>
</dbReference>
<dbReference type="Gene3D" id="3.40.50.10320">
    <property type="entry name" value="LmbE-like"/>
    <property type="match status" value="1"/>
</dbReference>
<reference evidence="1 2" key="1">
    <citation type="submission" date="2016-10" db="EMBL/GenBank/DDBJ databases">
        <authorList>
            <person name="de Groot N.N."/>
        </authorList>
    </citation>
    <scope>NUCLEOTIDE SEQUENCE [LARGE SCALE GENOMIC DNA]</scope>
    <source>
        <strain evidence="1 2">DSM 19547</strain>
    </source>
</reference>
<dbReference type="AlphaFoldDB" id="A0A1I5SBF8"/>